<sequence>MSLELDLVAELGGDKSDLELLKGLSDDEEEVLDDLDQDLDADPINRNQLREFIKELGIKKYRDQENESKKKEKKKKLIEIEAEEEVEKEDDSTQEKEKKKKNKKNKLQHNEVSSTSTPDPERNQEARAHMQKYQARNYLLVKSGQRWFDDEANHKTPPVTGLKPDLDVEHEMETFASKLLEDEVSVYNKQREKSKKSEVGWLKTVLSSGTLSDKMAALTLLVQESPVHNLNSLDSLISMVKKKGRRESMMAAETIKELFLSYLLPDRKLRLFTQNPLLGAVQMSSGNKDILDKRILVWGFEEKLKTKYTAFIQAIDTLLTMLVNKVGDPDYKLASKASHYLTRLVDKHPNMKTVVTEEVERLLYRPNVPTKAQYYCICFLNQLLLSQEEKKLASRLINIYFSYFKAFVKKGEVESKMMSALLSGVNRAYPYAKVDSEYIHGQMDTLYKIVHIVNFNTSIQALMLLYQVMDSSESVSDRYYTALYKKMADPALKSSAKQAMFLNLLFKSMRKDLSERRIKAFIKRLLQICSYQTPQFTCGALVLLGEVDSDDEEEHFTDAVDPEETVDMPSSDSEEEHKATRETTKTKPSWVHKTNLDVPKLNATISKSQVSMGYPKGIKRIPVNSEKYLAKGEESIPVEEKFFYQYFTQKAELEKKDKEVELSDEDSEAESVNKYEDQFDQDDIDFGDTDMDFSR</sequence>
<accession>A0ABQ9EZJ5</accession>
<dbReference type="SUPFAM" id="SSF48371">
    <property type="entry name" value="ARM repeat"/>
    <property type="match status" value="1"/>
</dbReference>
<evidence type="ECO:0000256" key="2">
    <source>
        <dbReference type="SAM" id="MobiDB-lite"/>
    </source>
</evidence>
<gene>
    <name evidence="4" type="ORF">KUTeg_013916</name>
</gene>
<evidence type="ECO:0000313" key="5">
    <source>
        <dbReference type="Proteomes" id="UP001217089"/>
    </source>
</evidence>
<feature type="compositionally biased region" description="Acidic residues" evidence="2">
    <location>
        <begin position="553"/>
        <end position="566"/>
    </location>
</feature>
<dbReference type="PANTHER" id="PTHR12048">
    <property type="entry name" value="CCAAT-BINDING FACTOR-RELATED"/>
    <property type="match status" value="1"/>
</dbReference>
<evidence type="ECO:0000256" key="1">
    <source>
        <dbReference type="ARBA" id="ARBA00007797"/>
    </source>
</evidence>
<protein>
    <recommendedName>
        <fullName evidence="3">CCAAT-binding factor domain-containing protein</fullName>
    </recommendedName>
</protein>
<dbReference type="Proteomes" id="UP001217089">
    <property type="component" value="Unassembled WGS sequence"/>
</dbReference>
<proteinExistence type="inferred from homology"/>
<feature type="domain" description="CCAAT-binding factor" evidence="3">
    <location>
        <begin position="458"/>
        <end position="555"/>
    </location>
</feature>
<dbReference type="Pfam" id="PF03914">
    <property type="entry name" value="CBF"/>
    <property type="match status" value="1"/>
</dbReference>
<feature type="region of interest" description="Disordered" evidence="2">
    <location>
        <begin position="655"/>
        <end position="695"/>
    </location>
</feature>
<feature type="compositionally biased region" description="Acidic residues" evidence="2">
    <location>
        <begin position="678"/>
        <end position="695"/>
    </location>
</feature>
<dbReference type="InterPro" id="IPR040155">
    <property type="entry name" value="CEBPZ/Mak21-like"/>
</dbReference>
<feature type="region of interest" description="Disordered" evidence="2">
    <location>
        <begin position="61"/>
        <end position="127"/>
    </location>
</feature>
<feature type="compositionally biased region" description="Acidic residues" evidence="2">
    <location>
        <begin position="80"/>
        <end position="90"/>
    </location>
</feature>
<evidence type="ECO:0000259" key="3">
    <source>
        <dbReference type="Pfam" id="PF03914"/>
    </source>
</evidence>
<comment type="similarity">
    <text evidence="1">Belongs to the CBF/MAK21 family.</text>
</comment>
<dbReference type="EMBL" id="JARBDR010000657">
    <property type="protein sequence ID" value="KAJ8309042.1"/>
    <property type="molecule type" value="Genomic_DNA"/>
</dbReference>
<reference evidence="4 5" key="1">
    <citation type="submission" date="2022-12" db="EMBL/GenBank/DDBJ databases">
        <title>Chromosome-level genome of Tegillarca granosa.</title>
        <authorList>
            <person name="Kim J."/>
        </authorList>
    </citation>
    <scope>NUCLEOTIDE SEQUENCE [LARGE SCALE GENOMIC DNA]</scope>
    <source>
        <strain evidence="4">Teg-2019</strain>
        <tissue evidence="4">Adductor muscle</tissue>
    </source>
</reference>
<feature type="compositionally biased region" description="Basic residues" evidence="2">
    <location>
        <begin position="98"/>
        <end position="107"/>
    </location>
</feature>
<organism evidence="4 5">
    <name type="scientific">Tegillarca granosa</name>
    <name type="common">Malaysian cockle</name>
    <name type="synonym">Anadara granosa</name>
    <dbReference type="NCBI Taxonomy" id="220873"/>
    <lineage>
        <taxon>Eukaryota</taxon>
        <taxon>Metazoa</taxon>
        <taxon>Spiralia</taxon>
        <taxon>Lophotrochozoa</taxon>
        <taxon>Mollusca</taxon>
        <taxon>Bivalvia</taxon>
        <taxon>Autobranchia</taxon>
        <taxon>Pteriomorphia</taxon>
        <taxon>Arcoida</taxon>
        <taxon>Arcoidea</taxon>
        <taxon>Arcidae</taxon>
        <taxon>Tegillarca</taxon>
    </lineage>
</organism>
<evidence type="ECO:0000313" key="4">
    <source>
        <dbReference type="EMBL" id="KAJ8309042.1"/>
    </source>
</evidence>
<name>A0ABQ9EZJ5_TEGGR</name>
<comment type="caution">
    <text evidence="4">The sequence shown here is derived from an EMBL/GenBank/DDBJ whole genome shotgun (WGS) entry which is preliminary data.</text>
</comment>
<feature type="compositionally biased region" description="Basic and acidic residues" evidence="2">
    <location>
        <begin position="61"/>
        <end position="70"/>
    </location>
</feature>
<feature type="compositionally biased region" description="Basic and acidic residues" evidence="2">
    <location>
        <begin position="575"/>
        <end position="585"/>
    </location>
</feature>
<dbReference type="InterPro" id="IPR016024">
    <property type="entry name" value="ARM-type_fold"/>
</dbReference>
<feature type="region of interest" description="Disordered" evidence="2">
    <location>
        <begin position="553"/>
        <end position="588"/>
    </location>
</feature>
<keyword evidence="5" id="KW-1185">Reference proteome</keyword>
<dbReference type="InterPro" id="IPR005612">
    <property type="entry name" value="CCAAT-binding_factor"/>
</dbReference>
<dbReference type="PANTHER" id="PTHR12048:SF0">
    <property type="entry name" value="CCAAT_ENHANCER-BINDING PROTEIN ZETA"/>
    <property type="match status" value="1"/>
</dbReference>